<keyword evidence="11" id="KW-1185">Reference proteome</keyword>
<feature type="transmembrane region" description="Helical" evidence="8">
    <location>
        <begin position="202"/>
        <end position="219"/>
    </location>
</feature>
<keyword evidence="7" id="KW-0407">Ion channel</keyword>
<keyword evidence="4 8" id="KW-1133">Transmembrane helix</keyword>
<dbReference type="GO" id="GO:0016020">
    <property type="term" value="C:membrane"/>
    <property type="evidence" value="ECO:0007669"/>
    <property type="project" value="UniProtKB-SubCell"/>
</dbReference>
<gene>
    <name evidence="10" type="ORF">GSLYS_00006000001</name>
</gene>
<reference evidence="10 11" key="1">
    <citation type="submission" date="2024-04" db="EMBL/GenBank/DDBJ databases">
        <authorList>
            <consortium name="Genoscope - CEA"/>
            <person name="William W."/>
        </authorList>
    </citation>
    <scope>NUCLEOTIDE SEQUENCE [LARGE SCALE GENOMIC DNA]</scope>
</reference>
<feature type="domain" description="Calmodulin-binding" evidence="9">
    <location>
        <begin position="269"/>
        <end position="347"/>
    </location>
</feature>
<evidence type="ECO:0000256" key="7">
    <source>
        <dbReference type="ARBA" id="ARBA00023303"/>
    </source>
</evidence>
<dbReference type="Gene3D" id="1.10.287.70">
    <property type="match status" value="2"/>
</dbReference>
<dbReference type="AlphaFoldDB" id="A0AAV2HDH2"/>
<comment type="caution">
    <text evidence="10">The sequence shown here is derived from an EMBL/GenBank/DDBJ whole genome shotgun (WGS) entry which is preliminary data.</text>
</comment>
<dbReference type="SMART" id="SM01053">
    <property type="entry name" value="CaMBD"/>
    <property type="match status" value="1"/>
</dbReference>
<dbReference type="Proteomes" id="UP001497497">
    <property type="component" value="Unassembled WGS sequence"/>
</dbReference>
<evidence type="ECO:0000256" key="4">
    <source>
        <dbReference type="ARBA" id="ARBA00022989"/>
    </source>
</evidence>
<keyword evidence="2" id="KW-0813">Transport</keyword>
<feature type="transmembrane region" description="Helical" evidence="8">
    <location>
        <begin position="163"/>
        <end position="182"/>
    </location>
</feature>
<dbReference type="Pfam" id="PF02888">
    <property type="entry name" value="CaMBD"/>
    <property type="match status" value="1"/>
</dbReference>
<keyword evidence="3 8" id="KW-0812">Transmembrane</keyword>
<dbReference type="SUPFAM" id="SSF81324">
    <property type="entry name" value="Voltage-gated potassium channels"/>
    <property type="match status" value="1"/>
</dbReference>
<feature type="transmembrane region" description="Helical" evidence="8">
    <location>
        <begin position="231"/>
        <end position="251"/>
    </location>
</feature>
<dbReference type="EMBL" id="CAXITT010000100">
    <property type="protein sequence ID" value="CAL1531918.1"/>
    <property type="molecule type" value="Genomic_DNA"/>
</dbReference>
<dbReference type="InterPro" id="IPR004178">
    <property type="entry name" value="CaM-bd_dom"/>
</dbReference>
<evidence type="ECO:0000313" key="11">
    <source>
        <dbReference type="Proteomes" id="UP001497497"/>
    </source>
</evidence>
<dbReference type="GO" id="GO:0005516">
    <property type="term" value="F:calmodulin binding"/>
    <property type="evidence" value="ECO:0007669"/>
    <property type="project" value="InterPro"/>
</dbReference>
<evidence type="ECO:0000256" key="2">
    <source>
        <dbReference type="ARBA" id="ARBA00022448"/>
    </source>
</evidence>
<dbReference type="Pfam" id="PF07885">
    <property type="entry name" value="Ion_trans_2"/>
    <property type="match status" value="1"/>
</dbReference>
<proteinExistence type="predicted"/>
<feature type="transmembrane region" description="Helical" evidence="8">
    <location>
        <begin position="23"/>
        <end position="48"/>
    </location>
</feature>
<evidence type="ECO:0000313" key="10">
    <source>
        <dbReference type="EMBL" id="CAL1531918.1"/>
    </source>
</evidence>
<dbReference type="GO" id="GO:0016286">
    <property type="term" value="F:small conductance calcium-activated potassium channel activity"/>
    <property type="evidence" value="ECO:0007669"/>
    <property type="project" value="InterPro"/>
</dbReference>
<comment type="subcellular location">
    <subcellularLocation>
        <location evidence="1">Membrane</location>
        <topology evidence="1">Multi-pass membrane protein</topology>
    </subcellularLocation>
</comment>
<protein>
    <recommendedName>
        <fullName evidence="9">Calmodulin-binding domain-containing protein</fullName>
    </recommendedName>
</protein>
<evidence type="ECO:0000256" key="6">
    <source>
        <dbReference type="ARBA" id="ARBA00023136"/>
    </source>
</evidence>
<accession>A0AAV2HDH2</accession>
<feature type="transmembrane region" description="Helical" evidence="8">
    <location>
        <begin position="69"/>
        <end position="91"/>
    </location>
</feature>
<sequence length="394" mass="44976">MLMILETELSAAGLISRKDVTSILIKMCITVSTVALLTFICIYHKLGIQLFTVNNSMDDWRLAMSPRRIISAVAELVICVVHPIPGEFYITWATTESDGNVSETAKVPLDVVLSLPMFLRLYLVCRFIMLHSRLYQDASCQSLGALNRIHFNFRFIFKSFMALYPDYFLCVFMISLFIITSWTLRLCEMYNDALHARVHGNFFNSMWLIAITFLTVGYGDIVPLSYCGRGIAVLTGIMGTGCTALVVAVLARKLELSQAEKYVHDFVIEIELGNKLKVEAANIVKCGWKLYKLHRISDKTKQQEKLVLHLQTKLLHAIYNIRELKNRRRRLTDNAVTLVEVNKSQYEVSRAINSVKLRQISLEEKIVSMESTVNLIYEKLCSLNQEQPKKSIKN</sequence>
<evidence type="ECO:0000256" key="3">
    <source>
        <dbReference type="ARBA" id="ARBA00022692"/>
    </source>
</evidence>
<evidence type="ECO:0000256" key="8">
    <source>
        <dbReference type="SAM" id="Phobius"/>
    </source>
</evidence>
<dbReference type="SUPFAM" id="SSF81327">
    <property type="entry name" value="Small-conductance potassium channel"/>
    <property type="match status" value="1"/>
</dbReference>
<evidence type="ECO:0000259" key="9">
    <source>
        <dbReference type="SMART" id="SM01053"/>
    </source>
</evidence>
<organism evidence="10 11">
    <name type="scientific">Lymnaea stagnalis</name>
    <name type="common">Great pond snail</name>
    <name type="synonym">Helix stagnalis</name>
    <dbReference type="NCBI Taxonomy" id="6523"/>
    <lineage>
        <taxon>Eukaryota</taxon>
        <taxon>Metazoa</taxon>
        <taxon>Spiralia</taxon>
        <taxon>Lophotrochozoa</taxon>
        <taxon>Mollusca</taxon>
        <taxon>Gastropoda</taxon>
        <taxon>Heterobranchia</taxon>
        <taxon>Euthyneura</taxon>
        <taxon>Panpulmonata</taxon>
        <taxon>Hygrophila</taxon>
        <taxon>Lymnaeoidea</taxon>
        <taxon>Lymnaeidae</taxon>
        <taxon>Lymnaea</taxon>
    </lineage>
</organism>
<name>A0AAV2HDH2_LYMST</name>
<dbReference type="PANTHER" id="PTHR10153">
    <property type="entry name" value="SMALL CONDUCTANCE CALCIUM-ACTIVATED POTASSIUM CHANNEL"/>
    <property type="match status" value="1"/>
</dbReference>
<evidence type="ECO:0000256" key="1">
    <source>
        <dbReference type="ARBA" id="ARBA00004141"/>
    </source>
</evidence>
<dbReference type="InterPro" id="IPR015449">
    <property type="entry name" value="K_chnl_Ca-activ_SK"/>
</dbReference>
<dbReference type="InterPro" id="IPR036122">
    <property type="entry name" value="CaM-bd_dom_sf"/>
</dbReference>
<keyword evidence="5" id="KW-0406">Ion transport</keyword>
<keyword evidence="6 8" id="KW-0472">Membrane</keyword>
<evidence type="ECO:0000256" key="5">
    <source>
        <dbReference type="ARBA" id="ARBA00023065"/>
    </source>
</evidence>
<dbReference type="Pfam" id="PF03530">
    <property type="entry name" value="SK_channel"/>
    <property type="match status" value="1"/>
</dbReference>
<dbReference type="InterPro" id="IPR013099">
    <property type="entry name" value="K_chnl_dom"/>
</dbReference>